<dbReference type="EMBL" id="PXYW01000016">
    <property type="protein sequence ID" value="PSR33852.1"/>
    <property type="molecule type" value="Genomic_DNA"/>
</dbReference>
<dbReference type="PRINTS" id="PR00119">
    <property type="entry name" value="CATATPASE"/>
</dbReference>
<dbReference type="PANTHER" id="PTHR43520">
    <property type="entry name" value="ATP7, ISOFORM B"/>
    <property type="match status" value="1"/>
</dbReference>
<evidence type="ECO:0000256" key="5">
    <source>
        <dbReference type="ARBA" id="ARBA00049289"/>
    </source>
</evidence>
<feature type="transmembrane region" description="Helical" evidence="6">
    <location>
        <begin position="175"/>
        <end position="194"/>
    </location>
</feature>
<evidence type="ECO:0000256" key="6">
    <source>
        <dbReference type="SAM" id="Phobius"/>
    </source>
</evidence>
<evidence type="ECO:0000313" key="8">
    <source>
        <dbReference type="Proteomes" id="UP000242972"/>
    </source>
</evidence>
<comment type="caution">
    <text evidence="7">The sequence shown here is derived from an EMBL/GenBank/DDBJ whole genome shotgun (WGS) entry which is preliminary data.</text>
</comment>
<keyword evidence="6" id="KW-1133">Transmembrane helix</keyword>
<evidence type="ECO:0000256" key="1">
    <source>
        <dbReference type="ARBA" id="ARBA00012517"/>
    </source>
</evidence>
<reference evidence="7 8" key="1">
    <citation type="journal article" date="2014" name="BMC Genomics">
        <title>Comparison of environmental and isolate Sulfobacillus genomes reveals diverse carbon, sulfur, nitrogen, and hydrogen metabolisms.</title>
        <authorList>
            <person name="Justice N.B."/>
            <person name="Norman A."/>
            <person name="Brown C.T."/>
            <person name="Singh A."/>
            <person name="Thomas B.C."/>
            <person name="Banfield J.F."/>
        </authorList>
    </citation>
    <scope>NUCLEOTIDE SEQUENCE [LARGE SCALE GENOMIC DNA]</scope>
    <source>
        <strain evidence="7">AMDSBA4</strain>
    </source>
</reference>
<keyword evidence="6" id="KW-0812">Transmembrane</keyword>
<dbReference type="InterPro" id="IPR036412">
    <property type="entry name" value="HAD-like_sf"/>
</dbReference>
<keyword evidence="2" id="KW-0187">Copper transport</keyword>
<proteinExistence type="predicted"/>
<organism evidence="7 8">
    <name type="scientific">Sulfobacillus benefaciens</name>
    <dbReference type="NCBI Taxonomy" id="453960"/>
    <lineage>
        <taxon>Bacteria</taxon>
        <taxon>Bacillati</taxon>
        <taxon>Bacillota</taxon>
        <taxon>Clostridia</taxon>
        <taxon>Eubacteriales</taxon>
        <taxon>Clostridiales Family XVII. Incertae Sedis</taxon>
        <taxon>Sulfobacillus</taxon>
    </lineage>
</organism>
<dbReference type="GO" id="GO:0055070">
    <property type="term" value="P:copper ion homeostasis"/>
    <property type="evidence" value="ECO:0007669"/>
    <property type="project" value="TreeGrafter"/>
</dbReference>
<dbReference type="Gene3D" id="3.40.50.1000">
    <property type="entry name" value="HAD superfamily/HAD-like"/>
    <property type="match status" value="1"/>
</dbReference>
<accession>A0A2T2XHD7</accession>
<evidence type="ECO:0000256" key="3">
    <source>
        <dbReference type="ARBA" id="ARBA00022967"/>
    </source>
</evidence>
<comment type="catalytic activity">
    <reaction evidence="5">
        <text>Cu(+)(in) + ATP + H2O = Cu(+)(out) + ADP + phosphate + H(+)</text>
        <dbReference type="Rhea" id="RHEA:25792"/>
        <dbReference type="ChEBI" id="CHEBI:15377"/>
        <dbReference type="ChEBI" id="CHEBI:15378"/>
        <dbReference type="ChEBI" id="CHEBI:30616"/>
        <dbReference type="ChEBI" id="CHEBI:43474"/>
        <dbReference type="ChEBI" id="CHEBI:49552"/>
        <dbReference type="ChEBI" id="CHEBI:456216"/>
        <dbReference type="EC" id="7.2.2.8"/>
    </reaction>
</comment>
<dbReference type="InterPro" id="IPR001757">
    <property type="entry name" value="P_typ_ATPase"/>
</dbReference>
<keyword evidence="3" id="KW-1278">Translocase</keyword>
<name>A0A2T2XHD7_9FIRM</name>
<dbReference type="Pfam" id="PF00702">
    <property type="entry name" value="Hydrolase"/>
    <property type="match status" value="1"/>
</dbReference>
<evidence type="ECO:0000313" key="7">
    <source>
        <dbReference type="EMBL" id="PSR33852.1"/>
    </source>
</evidence>
<keyword evidence="6" id="KW-0472">Membrane</keyword>
<keyword evidence="4" id="KW-0186">Copper</keyword>
<dbReference type="SUPFAM" id="SSF56784">
    <property type="entry name" value="HAD-like"/>
    <property type="match status" value="1"/>
</dbReference>
<dbReference type="NCBIfam" id="TIGR01494">
    <property type="entry name" value="ATPase_P-type"/>
    <property type="match status" value="1"/>
</dbReference>
<sequence length="238" mass="25268">MEGLVADRRIRVRTPIAADMVGFPSGMTIAVIEVDGVQQGWIALRDQLRPEAPATVDRLKKAGYQVFLVTGDQPSVAELVARETGCDAWFARQSPLEKAETVHKMQQAGHRVAFVGDGINDATTLIQSNLAIALAQGADIAVEAGHLTLSRSNLTTLPEALALAKKTSRVIRQNLFWALGYNVIAIPAAAVGLVEPVVAAGAMVLSSAFVLGNSLTLLGWSPRAYIIRTAQIAGFSLS</sequence>
<dbReference type="InterPro" id="IPR023214">
    <property type="entry name" value="HAD_sf"/>
</dbReference>
<dbReference type="GO" id="GO:0005507">
    <property type="term" value="F:copper ion binding"/>
    <property type="evidence" value="ECO:0007669"/>
    <property type="project" value="TreeGrafter"/>
</dbReference>
<protein>
    <recommendedName>
        <fullName evidence="1">P-type Cu(+) transporter</fullName>
        <ecNumber evidence="1">7.2.2.8</ecNumber>
    </recommendedName>
</protein>
<keyword evidence="2" id="KW-0813">Transport</keyword>
<feature type="transmembrane region" description="Helical" evidence="6">
    <location>
        <begin position="200"/>
        <end position="220"/>
    </location>
</feature>
<dbReference type="GO" id="GO:0140581">
    <property type="term" value="F:P-type monovalent copper transporter activity"/>
    <property type="evidence" value="ECO:0007669"/>
    <property type="project" value="UniProtKB-EC"/>
</dbReference>
<dbReference type="EC" id="7.2.2.8" evidence="1"/>
<dbReference type="GO" id="GO:0016020">
    <property type="term" value="C:membrane"/>
    <property type="evidence" value="ECO:0007669"/>
    <property type="project" value="InterPro"/>
</dbReference>
<dbReference type="GO" id="GO:0016887">
    <property type="term" value="F:ATP hydrolysis activity"/>
    <property type="evidence" value="ECO:0007669"/>
    <property type="project" value="InterPro"/>
</dbReference>
<dbReference type="AlphaFoldDB" id="A0A2T2XHD7"/>
<dbReference type="PANTHER" id="PTHR43520:SF8">
    <property type="entry name" value="P-TYPE CU(+) TRANSPORTER"/>
    <property type="match status" value="1"/>
</dbReference>
<gene>
    <name evidence="7" type="ORF">C7B46_08380</name>
</gene>
<dbReference type="Proteomes" id="UP000242972">
    <property type="component" value="Unassembled WGS sequence"/>
</dbReference>
<keyword evidence="2" id="KW-0406">Ion transport</keyword>
<dbReference type="GO" id="GO:0005524">
    <property type="term" value="F:ATP binding"/>
    <property type="evidence" value="ECO:0007669"/>
    <property type="project" value="InterPro"/>
</dbReference>
<dbReference type="GO" id="GO:0043682">
    <property type="term" value="F:P-type divalent copper transporter activity"/>
    <property type="evidence" value="ECO:0007669"/>
    <property type="project" value="TreeGrafter"/>
</dbReference>
<evidence type="ECO:0000256" key="4">
    <source>
        <dbReference type="ARBA" id="ARBA00023008"/>
    </source>
</evidence>
<evidence type="ECO:0000256" key="2">
    <source>
        <dbReference type="ARBA" id="ARBA00022796"/>
    </source>
</evidence>